<evidence type="ECO:0000256" key="3">
    <source>
        <dbReference type="SAM" id="Phobius"/>
    </source>
</evidence>
<keyword evidence="3" id="KW-0472">Membrane</keyword>
<evidence type="ECO:0000256" key="1">
    <source>
        <dbReference type="SAM" id="Coils"/>
    </source>
</evidence>
<keyword evidence="5" id="KW-1185">Reference proteome</keyword>
<dbReference type="EMBL" id="BJMV01000003">
    <property type="protein sequence ID" value="GEB84993.1"/>
    <property type="molecule type" value="Genomic_DNA"/>
</dbReference>
<evidence type="ECO:0000313" key="4">
    <source>
        <dbReference type="EMBL" id="GEB84993.1"/>
    </source>
</evidence>
<keyword evidence="3" id="KW-1133">Transmembrane helix</keyword>
<evidence type="ECO:0000313" key="5">
    <source>
        <dbReference type="Proteomes" id="UP000317730"/>
    </source>
</evidence>
<gene>
    <name evidence="4" type="ORF">APE01nite_07900</name>
</gene>
<evidence type="ECO:0000256" key="2">
    <source>
        <dbReference type="SAM" id="MobiDB-lite"/>
    </source>
</evidence>
<dbReference type="Proteomes" id="UP000317730">
    <property type="component" value="Unassembled WGS sequence"/>
</dbReference>
<dbReference type="AlphaFoldDB" id="A0A4Y3TTC7"/>
<dbReference type="OrthoDB" id="7273360at2"/>
<dbReference type="RefSeq" id="WP_141374935.1">
    <property type="nucleotide sequence ID" value="NZ_BAPL01000016.1"/>
</dbReference>
<feature type="region of interest" description="Disordered" evidence="2">
    <location>
        <begin position="59"/>
        <end position="82"/>
    </location>
</feature>
<feature type="transmembrane region" description="Helical" evidence="3">
    <location>
        <begin position="146"/>
        <end position="169"/>
    </location>
</feature>
<name>A0A4Y3TTC7_9PROT</name>
<proteinExistence type="predicted"/>
<keyword evidence="3" id="KW-0812">Transmembrane</keyword>
<reference evidence="4 5" key="1">
    <citation type="submission" date="2019-06" db="EMBL/GenBank/DDBJ databases">
        <title>Whole genome shotgun sequence of Acetobacter peroxydans NBRC 13755.</title>
        <authorList>
            <person name="Hosoyama A."/>
            <person name="Uohara A."/>
            <person name="Ohji S."/>
            <person name="Ichikawa N."/>
        </authorList>
    </citation>
    <scope>NUCLEOTIDE SEQUENCE [LARGE SCALE GENOMIC DNA]</scope>
    <source>
        <strain evidence="4 5">NBRC 13755</strain>
    </source>
</reference>
<comment type="caution">
    <text evidence="4">The sequence shown here is derived from an EMBL/GenBank/DDBJ whole genome shotgun (WGS) entry which is preliminary data.</text>
</comment>
<accession>A0A4Y3TTC7</accession>
<protein>
    <submittedName>
        <fullName evidence="4">Uncharacterized protein</fullName>
    </submittedName>
</protein>
<feature type="coiled-coil region" evidence="1">
    <location>
        <begin position="90"/>
        <end position="117"/>
    </location>
</feature>
<sequence>MSELDPKEVKLLSDILALVLEEQQGQAVAALETLRRRAQRNSTTGGALKNLFQIISADPARAQTTDRRRASTARPRTDKQDMPDTYRTQLREMADSINRLDRDLRSITAQNESLKAQLYLTQQSRAELQTHLAAMQLSSPRNPKPLMIVAAVLAGLLAGIAGTEVVHALSPTPLPFVHNAPHTFG</sequence>
<keyword evidence="1" id="KW-0175">Coiled coil</keyword>
<organism evidence="4 5">
    <name type="scientific">Acetobacter peroxydans</name>
    <dbReference type="NCBI Taxonomy" id="104098"/>
    <lineage>
        <taxon>Bacteria</taxon>
        <taxon>Pseudomonadati</taxon>
        <taxon>Pseudomonadota</taxon>
        <taxon>Alphaproteobacteria</taxon>
        <taxon>Acetobacterales</taxon>
        <taxon>Acetobacteraceae</taxon>
        <taxon>Acetobacter</taxon>
    </lineage>
</organism>
<feature type="compositionally biased region" description="Basic and acidic residues" evidence="2">
    <location>
        <begin position="64"/>
        <end position="82"/>
    </location>
</feature>